<proteinExistence type="predicted"/>
<dbReference type="EMBL" id="CP115450">
    <property type="protein sequence ID" value="WBP88506.1"/>
    <property type="molecule type" value="Genomic_DNA"/>
</dbReference>
<accession>A0ABY7Q875</accession>
<feature type="transmembrane region" description="Helical" evidence="2">
    <location>
        <begin position="44"/>
        <end position="63"/>
    </location>
</feature>
<name>A0ABY7Q875_9ACTN</name>
<keyword evidence="2" id="KW-0812">Transmembrane</keyword>
<feature type="compositionally biased region" description="Pro residues" evidence="1">
    <location>
        <begin position="160"/>
        <end position="169"/>
    </location>
</feature>
<feature type="compositionally biased region" description="Low complexity" evidence="1">
    <location>
        <begin position="106"/>
        <end position="117"/>
    </location>
</feature>
<dbReference type="Proteomes" id="UP001212821">
    <property type="component" value="Chromosome"/>
</dbReference>
<evidence type="ECO:0000256" key="2">
    <source>
        <dbReference type="SAM" id="Phobius"/>
    </source>
</evidence>
<keyword evidence="2" id="KW-0472">Membrane</keyword>
<reference evidence="4" key="1">
    <citation type="submission" date="2022-12" db="EMBL/GenBank/DDBJ databases">
        <authorList>
            <person name="Mo P."/>
        </authorList>
    </citation>
    <scope>NUCLEOTIDE SEQUENCE [LARGE SCALE GENOMIC DNA]</scope>
    <source>
        <strain evidence="4">HUAS 3-15</strain>
    </source>
</reference>
<dbReference type="RefSeq" id="WP_270146563.1">
    <property type="nucleotide sequence ID" value="NZ_CP115450.1"/>
</dbReference>
<organism evidence="3 4">
    <name type="scientific">Kitasatospora cathayae</name>
    <dbReference type="NCBI Taxonomy" id="3004092"/>
    <lineage>
        <taxon>Bacteria</taxon>
        <taxon>Bacillati</taxon>
        <taxon>Actinomycetota</taxon>
        <taxon>Actinomycetes</taxon>
        <taxon>Kitasatosporales</taxon>
        <taxon>Streptomycetaceae</taxon>
        <taxon>Kitasatospora</taxon>
    </lineage>
</organism>
<evidence type="ECO:0000313" key="4">
    <source>
        <dbReference type="Proteomes" id="UP001212821"/>
    </source>
</evidence>
<keyword evidence="4" id="KW-1185">Reference proteome</keyword>
<feature type="transmembrane region" description="Helical" evidence="2">
    <location>
        <begin position="12"/>
        <end position="32"/>
    </location>
</feature>
<evidence type="ECO:0000256" key="1">
    <source>
        <dbReference type="SAM" id="MobiDB-lite"/>
    </source>
</evidence>
<gene>
    <name evidence="3" type="ORF">O1G21_23455</name>
</gene>
<keyword evidence="2" id="KW-1133">Transmembrane helix</keyword>
<sequence>MNNLDFSAEPLFSWYVVLLALSGLIMLVLGVLPLGGLKVGLRIFNVLFGLGFLGYAYYLAFVFEGGEYFLFFKAFILPVGMIVASVKAIVDRSNAKNRPTPPVGPYNPNAPYGPNAAQQGAFNPYAQQPGQPVPPQGAAPYQPGVPTQPVTDNPYAQPGQPQPPQQPAG</sequence>
<feature type="region of interest" description="Disordered" evidence="1">
    <location>
        <begin position="94"/>
        <end position="169"/>
    </location>
</feature>
<evidence type="ECO:0000313" key="3">
    <source>
        <dbReference type="EMBL" id="WBP88506.1"/>
    </source>
</evidence>
<feature type="transmembrane region" description="Helical" evidence="2">
    <location>
        <begin position="69"/>
        <end position="90"/>
    </location>
</feature>
<protein>
    <submittedName>
        <fullName evidence="3">Uncharacterized protein</fullName>
    </submittedName>
</protein>